<evidence type="ECO:0000313" key="1">
    <source>
        <dbReference type="EMBL" id="QJA70767.1"/>
    </source>
</evidence>
<proteinExistence type="predicted"/>
<dbReference type="EMBL" id="MT143162">
    <property type="protein sequence ID" value="QJA93603.1"/>
    <property type="molecule type" value="Genomic_DNA"/>
</dbReference>
<accession>A0A6M3JPN3</accession>
<protein>
    <submittedName>
        <fullName evidence="1">Uncharacterized protein</fullName>
    </submittedName>
</protein>
<sequence>MILQSTLSNSELLSLYGYEPYKDSTIEQRWAELTESWSIGHSHELGVLRQIMLQIHQDLCPDESSWRRP</sequence>
<dbReference type="AlphaFoldDB" id="A0A6M3JPN3"/>
<evidence type="ECO:0000313" key="2">
    <source>
        <dbReference type="EMBL" id="QJA93603.1"/>
    </source>
</evidence>
<dbReference type="EMBL" id="MT141819">
    <property type="protein sequence ID" value="QJA70767.1"/>
    <property type="molecule type" value="Genomic_DNA"/>
</dbReference>
<organism evidence="1">
    <name type="scientific">viral metagenome</name>
    <dbReference type="NCBI Taxonomy" id="1070528"/>
    <lineage>
        <taxon>unclassified sequences</taxon>
        <taxon>metagenomes</taxon>
        <taxon>organismal metagenomes</taxon>
    </lineage>
</organism>
<name>A0A6M3JPN3_9ZZZZ</name>
<gene>
    <name evidence="1" type="ORF">MM415A03563_0007</name>
    <name evidence="2" type="ORF">MM415B04179_0011</name>
</gene>
<reference evidence="1" key="1">
    <citation type="submission" date="2020-03" db="EMBL/GenBank/DDBJ databases">
        <title>The deep terrestrial virosphere.</title>
        <authorList>
            <person name="Holmfeldt K."/>
            <person name="Nilsson E."/>
            <person name="Simone D."/>
            <person name="Lopez-Fernandez M."/>
            <person name="Wu X."/>
            <person name="de Brujin I."/>
            <person name="Lundin D."/>
            <person name="Andersson A."/>
            <person name="Bertilsson S."/>
            <person name="Dopson M."/>
        </authorList>
    </citation>
    <scope>NUCLEOTIDE SEQUENCE</scope>
    <source>
        <strain evidence="1">MM415A03563</strain>
        <strain evidence="2">MM415B04179</strain>
    </source>
</reference>